<proteinExistence type="predicted"/>
<keyword evidence="3" id="KW-1185">Reference proteome</keyword>
<organism evidence="2 3">
    <name type="scientific">Eucalyptus globulus</name>
    <name type="common">Tasmanian blue gum</name>
    <dbReference type="NCBI Taxonomy" id="34317"/>
    <lineage>
        <taxon>Eukaryota</taxon>
        <taxon>Viridiplantae</taxon>
        <taxon>Streptophyta</taxon>
        <taxon>Embryophyta</taxon>
        <taxon>Tracheophyta</taxon>
        <taxon>Spermatophyta</taxon>
        <taxon>Magnoliopsida</taxon>
        <taxon>eudicotyledons</taxon>
        <taxon>Gunneridae</taxon>
        <taxon>Pentapetalae</taxon>
        <taxon>rosids</taxon>
        <taxon>malvids</taxon>
        <taxon>Myrtales</taxon>
        <taxon>Myrtaceae</taxon>
        <taxon>Myrtoideae</taxon>
        <taxon>Eucalypteae</taxon>
        <taxon>Eucalyptus</taxon>
    </lineage>
</organism>
<protein>
    <submittedName>
        <fullName evidence="2">Uncharacterized protein</fullName>
    </submittedName>
</protein>
<dbReference type="PANTHER" id="PTHR34115:SF5">
    <property type="entry name" value="PROTEIN, PUTATIVE-RELATED"/>
    <property type="match status" value="1"/>
</dbReference>
<dbReference type="AlphaFoldDB" id="A0ABD3JUS6"/>
<feature type="transmembrane region" description="Helical" evidence="1">
    <location>
        <begin position="44"/>
        <end position="66"/>
    </location>
</feature>
<feature type="transmembrane region" description="Helical" evidence="1">
    <location>
        <begin position="105"/>
        <end position="124"/>
    </location>
</feature>
<evidence type="ECO:0000313" key="3">
    <source>
        <dbReference type="Proteomes" id="UP001634007"/>
    </source>
</evidence>
<name>A0ABD3JUS6_EUCGL</name>
<dbReference type="PANTHER" id="PTHR34115">
    <property type="entry name" value="PROTEIN, PUTATIVE-RELATED"/>
    <property type="match status" value="1"/>
</dbReference>
<accession>A0ABD3JUS6</accession>
<feature type="transmembrane region" description="Helical" evidence="1">
    <location>
        <begin position="78"/>
        <end position="99"/>
    </location>
</feature>
<keyword evidence="1" id="KW-0472">Membrane</keyword>
<sequence>MPIFYCNQWRNTRATLTFIIPTLLNFIEVKYQERSDSPFETHPITMFFSIFSLLLHCSLSLPLVAHLPAFHTTHGARIFRFMMILSFFLSISLPTSLLFPRLSFFLLYLLLLMLLSIAYFCSLIQKLIHLIWQKIVVFLNLFAHRLHGGRALLLPPHRVADMHFVLELWYLPKFNKSSLEAQEEIKEIVVG</sequence>
<reference evidence="2 3" key="1">
    <citation type="submission" date="2024-11" db="EMBL/GenBank/DDBJ databases">
        <title>Chromosome-level genome assembly of Eucalyptus globulus Labill. provides insights into its genome evolution.</title>
        <authorList>
            <person name="Li X."/>
        </authorList>
    </citation>
    <scope>NUCLEOTIDE SEQUENCE [LARGE SCALE GENOMIC DNA]</scope>
    <source>
        <strain evidence="2">CL2024</strain>
        <tissue evidence="2">Fresh tender leaves</tissue>
    </source>
</reference>
<dbReference type="EMBL" id="JBJKBG010000007">
    <property type="protein sequence ID" value="KAL3731218.1"/>
    <property type="molecule type" value="Genomic_DNA"/>
</dbReference>
<evidence type="ECO:0000313" key="2">
    <source>
        <dbReference type="EMBL" id="KAL3731218.1"/>
    </source>
</evidence>
<dbReference type="InterPro" id="IPR053258">
    <property type="entry name" value="Ca-permeable_cation_channel"/>
</dbReference>
<gene>
    <name evidence="2" type="ORF">ACJRO7_028140</name>
</gene>
<evidence type="ECO:0000256" key="1">
    <source>
        <dbReference type="SAM" id="Phobius"/>
    </source>
</evidence>
<keyword evidence="1" id="KW-0812">Transmembrane</keyword>
<keyword evidence="1" id="KW-1133">Transmembrane helix</keyword>
<comment type="caution">
    <text evidence="2">The sequence shown here is derived from an EMBL/GenBank/DDBJ whole genome shotgun (WGS) entry which is preliminary data.</text>
</comment>
<dbReference type="Proteomes" id="UP001634007">
    <property type="component" value="Unassembled WGS sequence"/>
</dbReference>